<dbReference type="OrthoDB" id="413400at2759"/>
<dbReference type="SMART" id="SM00271">
    <property type="entry name" value="DnaJ"/>
    <property type="match status" value="1"/>
</dbReference>
<feature type="signal peptide" evidence="8">
    <location>
        <begin position="1"/>
        <end position="20"/>
    </location>
</feature>
<evidence type="ECO:0000256" key="2">
    <source>
        <dbReference type="ARBA" id="ARBA00022729"/>
    </source>
</evidence>
<evidence type="ECO:0000256" key="5">
    <source>
        <dbReference type="ARBA" id="ARBA00037847"/>
    </source>
</evidence>
<feature type="compositionally biased region" description="Basic and acidic residues" evidence="6">
    <location>
        <begin position="255"/>
        <end position="266"/>
    </location>
</feature>
<dbReference type="SUPFAM" id="SSF46565">
    <property type="entry name" value="Chaperone J-domain"/>
    <property type="match status" value="1"/>
</dbReference>
<dbReference type="InterPro" id="IPR052606">
    <property type="entry name" value="DnaJ_domain_protein"/>
</dbReference>
<organism evidence="10 11">
    <name type="scientific">Cytospora schulzeri</name>
    <dbReference type="NCBI Taxonomy" id="448051"/>
    <lineage>
        <taxon>Eukaryota</taxon>
        <taxon>Fungi</taxon>
        <taxon>Dikarya</taxon>
        <taxon>Ascomycota</taxon>
        <taxon>Pezizomycotina</taxon>
        <taxon>Sordariomycetes</taxon>
        <taxon>Sordariomycetidae</taxon>
        <taxon>Diaporthales</taxon>
        <taxon>Cytosporaceae</taxon>
        <taxon>Cytospora</taxon>
    </lineage>
</organism>
<keyword evidence="2 8" id="KW-0732">Signal</keyword>
<feature type="region of interest" description="Disordered" evidence="6">
    <location>
        <begin position="83"/>
        <end position="107"/>
    </location>
</feature>
<reference evidence="10 11" key="1">
    <citation type="submission" date="2015-09" db="EMBL/GenBank/DDBJ databases">
        <title>Host preference determinants of Valsa canker pathogens revealed by comparative genomics.</title>
        <authorList>
            <person name="Yin Z."/>
            <person name="Huang L."/>
        </authorList>
    </citation>
    <scope>NUCLEOTIDE SEQUENCE [LARGE SCALE GENOMIC DNA]</scope>
    <source>
        <strain evidence="10 11">03-1</strain>
    </source>
</reference>
<feature type="region of interest" description="Disordered" evidence="6">
    <location>
        <begin position="221"/>
        <end position="306"/>
    </location>
</feature>
<evidence type="ECO:0000256" key="6">
    <source>
        <dbReference type="SAM" id="MobiDB-lite"/>
    </source>
</evidence>
<evidence type="ECO:0000259" key="9">
    <source>
        <dbReference type="PROSITE" id="PS50076"/>
    </source>
</evidence>
<name>A0A423X5X9_9PEZI</name>
<feature type="compositionally biased region" description="Basic residues" evidence="6">
    <location>
        <begin position="456"/>
        <end position="465"/>
    </location>
</feature>
<proteinExistence type="predicted"/>
<dbReference type="PANTHER" id="PTHR44653">
    <property type="entry name" value="DNAJ HOMOLOG SUBFAMILY C MEMBER 1"/>
    <property type="match status" value="1"/>
</dbReference>
<feature type="transmembrane region" description="Helical" evidence="7">
    <location>
        <begin position="170"/>
        <end position="191"/>
    </location>
</feature>
<comment type="subcellular location">
    <subcellularLocation>
        <location evidence="5">Endomembrane system</location>
        <topology evidence="5">Single-pass membrane protein</topology>
    </subcellularLocation>
</comment>
<dbReference type="InterPro" id="IPR036869">
    <property type="entry name" value="J_dom_sf"/>
</dbReference>
<dbReference type="PROSITE" id="PS50076">
    <property type="entry name" value="DNAJ_2"/>
    <property type="match status" value="1"/>
</dbReference>
<keyword evidence="3 7" id="KW-1133">Transmembrane helix</keyword>
<evidence type="ECO:0000256" key="4">
    <source>
        <dbReference type="ARBA" id="ARBA00023136"/>
    </source>
</evidence>
<feature type="chain" id="PRO_5019005485" description="J domain-containing protein" evidence="8">
    <location>
        <begin position="21"/>
        <end position="465"/>
    </location>
</feature>
<comment type="caution">
    <text evidence="10">The sequence shown here is derived from an EMBL/GenBank/DDBJ whole genome shotgun (WGS) entry which is preliminary data.</text>
</comment>
<feature type="compositionally biased region" description="Acidic residues" evidence="6">
    <location>
        <begin position="379"/>
        <end position="392"/>
    </location>
</feature>
<evidence type="ECO:0000256" key="3">
    <source>
        <dbReference type="ARBA" id="ARBA00022989"/>
    </source>
</evidence>
<gene>
    <name evidence="10" type="ORF">VMCG_00925</name>
</gene>
<dbReference type="STRING" id="356882.A0A423X5X9"/>
<dbReference type="PANTHER" id="PTHR44653:SF2">
    <property type="entry name" value="DNAJ HOMOLOG SUBFAMILY C MEMBER 1"/>
    <property type="match status" value="1"/>
</dbReference>
<dbReference type="PRINTS" id="PR00625">
    <property type="entry name" value="JDOMAIN"/>
</dbReference>
<keyword evidence="11" id="KW-1185">Reference proteome</keyword>
<dbReference type="CDD" id="cd06257">
    <property type="entry name" value="DnaJ"/>
    <property type="match status" value="1"/>
</dbReference>
<feature type="domain" description="J" evidence="9">
    <location>
        <begin position="44"/>
        <end position="146"/>
    </location>
</feature>
<feature type="compositionally biased region" description="Low complexity" evidence="6">
    <location>
        <begin position="439"/>
        <end position="455"/>
    </location>
</feature>
<protein>
    <recommendedName>
        <fullName evidence="9">J domain-containing protein</fullName>
    </recommendedName>
</protein>
<sequence length="465" mass="50764">MKFSVLSLGLLALLTPLTAAWSKEDREIFRLRDELAAHEGPDVTFYDFLGVTPSASQDDINKAYRKKSRSLHPDKVKQQLTAERAKAKKEKEKNSKNKKPGVNVAKAPSQSEIKAAINAASDRQARLSIVANILKGPGRARYDHFMSNGFPVWKGTNYFYERYRPGLGTVMTGVFIALGGGAHYLALYMGWKRQREFVERYIKFARRAAWGDNLGIPNMPANLDVGAGTPAPPPAPEEQQEQQERAMPTNRKMRRMQEREAKREASQDGSSSSRRASRRAAPRAAPAASSGAATPTPAAGGPQGAKKRIVAENGKVLVVDSLGDVYLEQEDEEGNMEEFLLDPNEIHKPTVSDTALVRMPVWFYGRTIGRLLSKKNNDGGDEDYDEIEEEQAGSDFKDIAADTDSSSGAGGKRTPNTDDDDFELLDKSVEDVSGGGGAAAAKATGSSSQSQAKAGKSNKRKNKRK</sequence>
<dbReference type="Gene3D" id="1.10.287.110">
    <property type="entry name" value="DnaJ domain"/>
    <property type="match status" value="1"/>
</dbReference>
<dbReference type="Pfam" id="PF00226">
    <property type="entry name" value="DnaJ"/>
    <property type="match status" value="1"/>
</dbReference>
<accession>A0A423X5X9</accession>
<dbReference type="GO" id="GO:0012505">
    <property type="term" value="C:endomembrane system"/>
    <property type="evidence" value="ECO:0007669"/>
    <property type="project" value="UniProtKB-SubCell"/>
</dbReference>
<dbReference type="AlphaFoldDB" id="A0A423X5X9"/>
<dbReference type="EMBL" id="LKEA01000002">
    <property type="protein sequence ID" value="ROW11378.1"/>
    <property type="molecule type" value="Genomic_DNA"/>
</dbReference>
<evidence type="ECO:0000256" key="8">
    <source>
        <dbReference type="SAM" id="SignalP"/>
    </source>
</evidence>
<evidence type="ECO:0000256" key="7">
    <source>
        <dbReference type="SAM" id="Phobius"/>
    </source>
</evidence>
<dbReference type="Proteomes" id="UP000283895">
    <property type="component" value="Unassembled WGS sequence"/>
</dbReference>
<feature type="compositionally biased region" description="Low complexity" evidence="6">
    <location>
        <begin position="282"/>
        <end position="300"/>
    </location>
</feature>
<evidence type="ECO:0000256" key="1">
    <source>
        <dbReference type="ARBA" id="ARBA00022692"/>
    </source>
</evidence>
<feature type="region of interest" description="Disordered" evidence="6">
    <location>
        <begin position="372"/>
        <end position="465"/>
    </location>
</feature>
<keyword evidence="4 7" id="KW-0472">Membrane</keyword>
<dbReference type="InterPro" id="IPR001623">
    <property type="entry name" value="DnaJ_domain"/>
</dbReference>
<evidence type="ECO:0000313" key="11">
    <source>
        <dbReference type="Proteomes" id="UP000283895"/>
    </source>
</evidence>
<feature type="compositionally biased region" description="Basic and acidic residues" evidence="6">
    <location>
        <begin position="83"/>
        <end position="95"/>
    </location>
</feature>
<evidence type="ECO:0000313" key="10">
    <source>
        <dbReference type="EMBL" id="ROW11378.1"/>
    </source>
</evidence>
<keyword evidence="1 7" id="KW-0812">Transmembrane</keyword>